<feature type="binding site" evidence="6">
    <location>
        <position position="186"/>
    </location>
    <ligand>
        <name>S-adenosyl-L-methionine</name>
        <dbReference type="ChEBI" id="CHEBI:59789"/>
    </ligand>
</feature>
<accession>A0A285QB55</accession>
<feature type="binding site" evidence="6">
    <location>
        <position position="164"/>
    </location>
    <ligand>
        <name>S-adenosyl-L-methionine</name>
        <dbReference type="ChEBI" id="CHEBI:59789"/>
    </ligand>
</feature>
<feature type="binding site" evidence="6">
    <location>
        <position position="209"/>
    </location>
    <ligand>
        <name>S-adenosyl-L-methionine</name>
        <dbReference type="ChEBI" id="CHEBI:59789"/>
    </ligand>
</feature>
<keyword evidence="7" id="KW-0689">Ribosomal protein</keyword>
<dbReference type="PANTHER" id="PTHR43648">
    <property type="entry name" value="ELECTRON TRANSFER FLAVOPROTEIN BETA SUBUNIT LYSINE METHYLTRANSFERASE"/>
    <property type="match status" value="1"/>
</dbReference>
<evidence type="ECO:0000256" key="6">
    <source>
        <dbReference type="HAMAP-Rule" id="MF_00735"/>
    </source>
</evidence>
<gene>
    <name evidence="6" type="primary">prmA</name>
    <name evidence="7" type="ORF">SAMN06297144_0152</name>
</gene>
<comment type="function">
    <text evidence="6">Methylates ribosomal protein L11.</text>
</comment>
<dbReference type="Gene3D" id="3.40.50.150">
    <property type="entry name" value="Vaccinia Virus protein VP39"/>
    <property type="match status" value="1"/>
</dbReference>
<protein>
    <recommendedName>
        <fullName evidence="6">Ribosomal protein L11 methyltransferase</fullName>
        <shortName evidence="6">L11 Mtase</shortName>
        <ecNumber evidence="6">2.1.1.-</ecNumber>
    </recommendedName>
</protein>
<dbReference type="Pfam" id="PF06325">
    <property type="entry name" value="PrmA"/>
    <property type="match status" value="1"/>
</dbReference>
<dbReference type="HAMAP" id="MF_00735">
    <property type="entry name" value="Methyltr_PrmA"/>
    <property type="match status" value="1"/>
</dbReference>
<dbReference type="PANTHER" id="PTHR43648:SF1">
    <property type="entry name" value="ELECTRON TRANSFER FLAVOPROTEIN BETA SUBUNIT LYSINE METHYLTRANSFERASE"/>
    <property type="match status" value="1"/>
</dbReference>
<dbReference type="CDD" id="cd02440">
    <property type="entry name" value="AdoMet_MTases"/>
    <property type="match status" value="1"/>
</dbReference>
<feature type="binding site" evidence="6">
    <location>
        <position position="255"/>
    </location>
    <ligand>
        <name>S-adenosyl-L-methionine</name>
        <dbReference type="ChEBI" id="CHEBI:59789"/>
    </ligand>
</feature>
<dbReference type="EC" id="2.1.1.-" evidence="6"/>
<comment type="subcellular location">
    <subcellularLocation>
        <location evidence="6">Cytoplasm</location>
    </subcellularLocation>
</comment>
<dbReference type="Proteomes" id="UP000219494">
    <property type="component" value="Unassembled WGS sequence"/>
</dbReference>
<dbReference type="InterPro" id="IPR004498">
    <property type="entry name" value="Ribosomal_PrmA_MeTrfase"/>
</dbReference>
<evidence type="ECO:0000313" key="8">
    <source>
        <dbReference type="Proteomes" id="UP000219494"/>
    </source>
</evidence>
<dbReference type="AlphaFoldDB" id="A0A285QB55"/>
<evidence type="ECO:0000256" key="5">
    <source>
        <dbReference type="ARBA" id="ARBA00022691"/>
    </source>
</evidence>
<name>A0A285QB55_9SPHN</name>
<dbReference type="RefSeq" id="WP_097062137.1">
    <property type="nucleotide sequence ID" value="NZ_OBMI01000001.1"/>
</dbReference>
<keyword evidence="4 6" id="KW-0808">Transferase</keyword>
<keyword evidence="7" id="KW-0687">Ribonucleoprotein</keyword>
<evidence type="ECO:0000256" key="4">
    <source>
        <dbReference type="ARBA" id="ARBA00022679"/>
    </source>
</evidence>
<evidence type="ECO:0000256" key="1">
    <source>
        <dbReference type="ARBA" id="ARBA00009741"/>
    </source>
</evidence>
<sequence length="341" mass="35522">MSDSDRKIAVRLAGEAAFAASADGPATAGSAVDSWKTTFPCTRAEAEAIDAASDLAIDAVLMTTELVEDDREAWRLDAYSEHEPDAAMLAALRALVPSAGDVAPVVEPLTAEDWVTLSQEGLEPIREGRFVVHTSAHPIDPPAGGRAFLIDAGRAFGTGHHATTSGCLAMIDGLSERDFANVIDLGTGTGLLAFAARAIWPTARVAATDIDPAAIEVTRENSARNGIAGLDLIVADGALHDAITAGAPYDLVIANILAGPLVSMAPEVASIAAPDATIVLAGLLDTQRGEVVAAFERCGCRLEKVDRRGDWTILRLSAGAERYVPTSPPDPKGRDGWALDL</sequence>
<organism evidence="7 8">
    <name type="scientific">Sphingomonas guangdongensis</name>
    <dbReference type="NCBI Taxonomy" id="1141890"/>
    <lineage>
        <taxon>Bacteria</taxon>
        <taxon>Pseudomonadati</taxon>
        <taxon>Pseudomonadota</taxon>
        <taxon>Alphaproteobacteria</taxon>
        <taxon>Sphingomonadales</taxon>
        <taxon>Sphingomonadaceae</taxon>
        <taxon>Sphingomonas</taxon>
    </lineage>
</organism>
<keyword evidence="2 6" id="KW-0963">Cytoplasm</keyword>
<dbReference type="OrthoDB" id="9785995at2"/>
<dbReference type="GO" id="GO:0005737">
    <property type="term" value="C:cytoplasm"/>
    <property type="evidence" value="ECO:0007669"/>
    <property type="project" value="UniProtKB-SubCell"/>
</dbReference>
<evidence type="ECO:0000313" key="7">
    <source>
        <dbReference type="EMBL" id="SOB78669.1"/>
    </source>
</evidence>
<dbReference type="InterPro" id="IPR050078">
    <property type="entry name" value="Ribosomal_L11_MeTrfase_PrmA"/>
</dbReference>
<dbReference type="InterPro" id="IPR029063">
    <property type="entry name" value="SAM-dependent_MTases_sf"/>
</dbReference>
<reference evidence="7 8" key="1">
    <citation type="submission" date="2017-07" db="EMBL/GenBank/DDBJ databases">
        <authorList>
            <person name="Sun Z.S."/>
            <person name="Albrecht U."/>
            <person name="Echele G."/>
            <person name="Lee C.C."/>
        </authorList>
    </citation>
    <scope>NUCLEOTIDE SEQUENCE [LARGE SCALE GENOMIC DNA]</scope>
    <source>
        <strain evidence="7 8">CGMCC 1.12672</strain>
    </source>
</reference>
<evidence type="ECO:0000256" key="2">
    <source>
        <dbReference type="ARBA" id="ARBA00022490"/>
    </source>
</evidence>
<comment type="catalytic activity">
    <reaction evidence="6">
        <text>L-lysyl-[protein] + 3 S-adenosyl-L-methionine = N(6),N(6),N(6)-trimethyl-L-lysyl-[protein] + 3 S-adenosyl-L-homocysteine + 3 H(+)</text>
        <dbReference type="Rhea" id="RHEA:54192"/>
        <dbReference type="Rhea" id="RHEA-COMP:9752"/>
        <dbReference type="Rhea" id="RHEA-COMP:13826"/>
        <dbReference type="ChEBI" id="CHEBI:15378"/>
        <dbReference type="ChEBI" id="CHEBI:29969"/>
        <dbReference type="ChEBI" id="CHEBI:57856"/>
        <dbReference type="ChEBI" id="CHEBI:59789"/>
        <dbReference type="ChEBI" id="CHEBI:61961"/>
    </reaction>
</comment>
<keyword evidence="3 6" id="KW-0489">Methyltransferase</keyword>
<comment type="similarity">
    <text evidence="1 6">Belongs to the methyltransferase superfamily. PrmA family.</text>
</comment>
<dbReference type="GO" id="GO:0005840">
    <property type="term" value="C:ribosome"/>
    <property type="evidence" value="ECO:0007669"/>
    <property type="project" value="UniProtKB-KW"/>
</dbReference>
<proteinExistence type="inferred from homology"/>
<dbReference type="EMBL" id="OBMI01000001">
    <property type="protein sequence ID" value="SOB78669.1"/>
    <property type="molecule type" value="Genomic_DNA"/>
</dbReference>
<keyword evidence="8" id="KW-1185">Reference proteome</keyword>
<keyword evidence="5 6" id="KW-0949">S-adenosyl-L-methionine</keyword>
<dbReference type="GO" id="GO:0032259">
    <property type="term" value="P:methylation"/>
    <property type="evidence" value="ECO:0007669"/>
    <property type="project" value="UniProtKB-KW"/>
</dbReference>
<evidence type="ECO:0000256" key="3">
    <source>
        <dbReference type="ARBA" id="ARBA00022603"/>
    </source>
</evidence>
<dbReference type="SUPFAM" id="SSF53335">
    <property type="entry name" value="S-adenosyl-L-methionine-dependent methyltransferases"/>
    <property type="match status" value="1"/>
</dbReference>
<dbReference type="GO" id="GO:0008276">
    <property type="term" value="F:protein methyltransferase activity"/>
    <property type="evidence" value="ECO:0007669"/>
    <property type="project" value="UniProtKB-UniRule"/>
</dbReference>